<feature type="domain" description="HTH araC/xylS-type" evidence="4">
    <location>
        <begin position="209"/>
        <end position="310"/>
    </location>
</feature>
<evidence type="ECO:0000313" key="5">
    <source>
        <dbReference type="EMBL" id="MBJ6124845.1"/>
    </source>
</evidence>
<dbReference type="PANTHER" id="PTHR46796:SF6">
    <property type="entry name" value="ARAC SUBFAMILY"/>
    <property type="match status" value="1"/>
</dbReference>
<evidence type="ECO:0000259" key="4">
    <source>
        <dbReference type="PROSITE" id="PS01124"/>
    </source>
</evidence>
<name>A0ABS0XYM9_9HYPH</name>
<organism evidence="5 6">
    <name type="scientific">Microvirga splendida</name>
    <dbReference type="NCBI Taxonomy" id="2795727"/>
    <lineage>
        <taxon>Bacteria</taxon>
        <taxon>Pseudomonadati</taxon>
        <taxon>Pseudomonadota</taxon>
        <taxon>Alphaproteobacteria</taxon>
        <taxon>Hyphomicrobiales</taxon>
        <taxon>Methylobacteriaceae</taxon>
        <taxon>Microvirga</taxon>
    </lineage>
</organism>
<dbReference type="InterPro" id="IPR020449">
    <property type="entry name" value="Tscrpt_reg_AraC-type_HTH"/>
</dbReference>
<protein>
    <submittedName>
        <fullName evidence="5">Helix-turn-helix domain-containing protein</fullName>
    </submittedName>
</protein>
<dbReference type="InterPro" id="IPR050204">
    <property type="entry name" value="AraC_XylS_family_regulators"/>
</dbReference>
<dbReference type="SMART" id="SM00342">
    <property type="entry name" value="HTH_ARAC"/>
    <property type="match status" value="1"/>
</dbReference>
<dbReference type="PANTHER" id="PTHR46796">
    <property type="entry name" value="HTH-TYPE TRANSCRIPTIONAL ACTIVATOR RHAS-RELATED"/>
    <property type="match status" value="1"/>
</dbReference>
<accession>A0ABS0XYM9</accession>
<reference evidence="6" key="1">
    <citation type="submission" date="2020-12" db="EMBL/GenBank/DDBJ databases">
        <title>Hymenobacter sp.</title>
        <authorList>
            <person name="Kim M.K."/>
        </authorList>
    </citation>
    <scope>NUCLEOTIDE SEQUENCE [LARGE SCALE GENOMIC DNA]</scope>
    <source>
        <strain evidence="6">BT325</strain>
    </source>
</reference>
<dbReference type="SUPFAM" id="SSF46689">
    <property type="entry name" value="Homeodomain-like"/>
    <property type="match status" value="1"/>
</dbReference>
<dbReference type="Proteomes" id="UP000620670">
    <property type="component" value="Unassembled WGS sequence"/>
</dbReference>
<comment type="caution">
    <text evidence="5">The sequence shown here is derived from an EMBL/GenBank/DDBJ whole genome shotgun (WGS) entry which is preliminary data.</text>
</comment>
<dbReference type="InterPro" id="IPR018060">
    <property type="entry name" value="HTH_AraC"/>
</dbReference>
<keyword evidence="1" id="KW-0805">Transcription regulation</keyword>
<keyword evidence="6" id="KW-1185">Reference proteome</keyword>
<dbReference type="RefSeq" id="WP_199047323.1">
    <property type="nucleotide sequence ID" value="NZ_JAELXT010000003.1"/>
</dbReference>
<gene>
    <name evidence="5" type="ORF">JAO75_05415</name>
</gene>
<evidence type="ECO:0000256" key="1">
    <source>
        <dbReference type="ARBA" id="ARBA00023015"/>
    </source>
</evidence>
<keyword evidence="3" id="KW-0804">Transcription</keyword>
<dbReference type="Pfam" id="PF12833">
    <property type="entry name" value="HTH_18"/>
    <property type="match status" value="1"/>
</dbReference>
<dbReference type="InterPro" id="IPR035418">
    <property type="entry name" value="AraC-bd_2"/>
</dbReference>
<evidence type="ECO:0000313" key="6">
    <source>
        <dbReference type="Proteomes" id="UP000620670"/>
    </source>
</evidence>
<dbReference type="PRINTS" id="PR00032">
    <property type="entry name" value="HTHARAC"/>
</dbReference>
<keyword evidence="2" id="KW-0238">DNA-binding</keyword>
<dbReference type="InterPro" id="IPR009057">
    <property type="entry name" value="Homeodomain-like_sf"/>
</dbReference>
<proteinExistence type="predicted"/>
<dbReference type="Gene3D" id="1.10.10.60">
    <property type="entry name" value="Homeodomain-like"/>
    <property type="match status" value="1"/>
</dbReference>
<dbReference type="Pfam" id="PF14525">
    <property type="entry name" value="AraC_binding_2"/>
    <property type="match status" value="1"/>
</dbReference>
<dbReference type="PROSITE" id="PS01124">
    <property type="entry name" value="HTH_ARAC_FAMILY_2"/>
    <property type="match status" value="1"/>
</dbReference>
<evidence type="ECO:0000256" key="3">
    <source>
        <dbReference type="ARBA" id="ARBA00023163"/>
    </source>
</evidence>
<evidence type="ECO:0000256" key="2">
    <source>
        <dbReference type="ARBA" id="ARBA00023125"/>
    </source>
</evidence>
<sequence>MAARTWSTDTVGTSEGFSFWHEAVCQAVLNVSTEAPSDGFQASISSQSVDGLRFAYFSAASHEIVRKKAHIARSSDEHYLISLQHRGQSQISQGDAVFLLDAGEIAILDGQRPFRVGFPTHVQRVLAVIPRKSLDTRAPWLRKGSVRKIVSSFPYASLARRHLLQLARPEAGLGVSEATLLTENLCNLLALATARDPEAQATHPDVQLEEVLAFSRRHLSDPELSPGMIAAHCRISVRTVHLRFERIGQTFGRWLVDNRLEACQRDLREPRQLGSAISEIAYRWGFSDLSHFNKAFRSKFGMTPREWRASAR</sequence>
<dbReference type="EMBL" id="JAELXT010000003">
    <property type="protein sequence ID" value="MBJ6124845.1"/>
    <property type="molecule type" value="Genomic_DNA"/>
</dbReference>